<feature type="region of interest" description="Disordered" evidence="1">
    <location>
        <begin position="1"/>
        <end position="238"/>
    </location>
</feature>
<evidence type="ECO:0000256" key="1">
    <source>
        <dbReference type="SAM" id="MobiDB-lite"/>
    </source>
</evidence>
<keyword evidence="4" id="KW-1185">Reference proteome</keyword>
<name>A0A8H4VMU8_9AGAR</name>
<keyword evidence="2" id="KW-0812">Transmembrane</keyword>
<feature type="transmembrane region" description="Helical" evidence="2">
    <location>
        <begin position="247"/>
        <end position="270"/>
    </location>
</feature>
<keyword evidence="2" id="KW-1133">Transmembrane helix</keyword>
<feature type="compositionally biased region" description="Low complexity" evidence="1">
    <location>
        <begin position="203"/>
        <end position="227"/>
    </location>
</feature>
<feature type="compositionally biased region" description="Low complexity" evidence="1">
    <location>
        <begin position="119"/>
        <end position="128"/>
    </location>
</feature>
<dbReference type="Proteomes" id="UP000521872">
    <property type="component" value="Unassembled WGS sequence"/>
</dbReference>
<keyword evidence="2" id="KW-0472">Membrane</keyword>
<proteinExistence type="predicted"/>
<feature type="compositionally biased region" description="Low complexity" evidence="1">
    <location>
        <begin position="31"/>
        <end position="40"/>
    </location>
</feature>
<sequence length="475" mass="49815">MSPIPSSSWQKLPNPTIPDIASNQLSRRSDGGSSHNSGGDKSFGGFRGNNDDDDESSRFHSTSNNNNNGGGDDGDNDNNNSGSDKNHDDDNSHDDDDNNKDSGSSKNNDDSSSNHDSKSSSSSQNHSGGSSGSNNSGGNGSNNSGSSGSNNTGNSGGENSPSGDGQTTVINNSGAGTNPDGSTVVSPSPSTTATSLGDQIPETLLPATTSSSSPIPNSSLPSNPSSTGDVPSATVLPSHDSSHALPLSSIIAIVFGILFCLTVAGVVYFITRSRFRKRNQLWKKDAPIVYPPYPIPNNESSFGTKELGYGYTGSIYRPLYETSGIRPISPSFANLGAFHFGGIPHQQGFGGFVQIATPEPVARKSTSSRPSVKSSTWISFRSSLAAGPSALPGKVKSWYSNLACEYPRSTKKVESSIEDFGELRPAFEYNMDADSIQRTSMISVEIDRNTLIIPHRSSAEYPHSLDGGTDTLSSH</sequence>
<evidence type="ECO:0000256" key="2">
    <source>
        <dbReference type="SAM" id="Phobius"/>
    </source>
</evidence>
<accession>A0A8H4VMU8</accession>
<feature type="compositionally biased region" description="Gly residues" evidence="1">
    <location>
        <begin position="129"/>
        <end position="140"/>
    </location>
</feature>
<feature type="compositionally biased region" description="Polar residues" evidence="1">
    <location>
        <begin position="166"/>
        <end position="181"/>
    </location>
</feature>
<dbReference type="AlphaFoldDB" id="A0A8H4VMU8"/>
<feature type="compositionally biased region" description="Low complexity" evidence="1">
    <location>
        <begin position="141"/>
        <end position="165"/>
    </location>
</feature>
<gene>
    <name evidence="3" type="ORF">D9613_002576</name>
</gene>
<reference evidence="3 4" key="1">
    <citation type="submission" date="2019-12" db="EMBL/GenBank/DDBJ databases">
        <authorList>
            <person name="Floudas D."/>
            <person name="Bentzer J."/>
            <person name="Ahren D."/>
            <person name="Johansson T."/>
            <person name="Persson P."/>
            <person name="Tunlid A."/>
        </authorList>
    </citation>
    <scope>NUCLEOTIDE SEQUENCE [LARGE SCALE GENOMIC DNA]</scope>
    <source>
        <strain evidence="3 4">CBS 102.39</strain>
    </source>
</reference>
<evidence type="ECO:0000313" key="4">
    <source>
        <dbReference type="Proteomes" id="UP000521872"/>
    </source>
</evidence>
<dbReference type="EMBL" id="JAACJL010000044">
    <property type="protein sequence ID" value="KAF4615417.1"/>
    <property type="molecule type" value="Genomic_DNA"/>
</dbReference>
<organism evidence="3 4">
    <name type="scientific">Agrocybe pediades</name>
    <dbReference type="NCBI Taxonomy" id="84607"/>
    <lineage>
        <taxon>Eukaryota</taxon>
        <taxon>Fungi</taxon>
        <taxon>Dikarya</taxon>
        <taxon>Basidiomycota</taxon>
        <taxon>Agaricomycotina</taxon>
        <taxon>Agaricomycetes</taxon>
        <taxon>Agaricomycetidae</taxon>
        <taxon>Agaricales</taxon>
        <taxon>Agaricineae</taxon>
        <taxon>Strophariaceae</taxon>
        <taxon>Agrocybe</taxon>
    </lineage>
</organism>
<comment type="caution">
    <text evidence="3">The sequence shown here is derived from an EMBL/GenBank/DDBJ whole genome shotgun (WGS) entry which is preliminary data.</text>
</comment>
<evidence type="ECO:0000313" key="3">
    <source>
        <dbReference type="EMBL" id="KAF4615417.1"/>
    </source>
</evidence>
<feature type="compositionally biased region" description="Basic and acidic residues" evidence="1">
    <location>
        <begin position="107"/>
        <end position="118"/>
    </location>
</feature>
<protein>
    <submittedName>
        <fullName evidence="3">Uncharacterized protein</fullName>
    </submittedName>
</protein>
<feature type="compositionally biased region" description="Low complexity" evidence="1">
    <location>
        <begin position="182"/>
        <end position="195"/>
    </location>
</feature>
<feature type="compositionally biased region" description="Polar residues" evidence="1">
    <location>
        <begin position="1"/>
        <end position="13"/>
    </location>
</feature>